<dbReference type="PIRSF" id="PIRSF000706">
    <property type="entry name" value="Kanamycin_kin"/>
    <property type="match status" value="1"/>
</dbReference>
<keyword evidence="5 7" id="KW-0067">ATP-binding</keyword>
<comment type="similarity">
    <text evidence="1 7">Belongs to the aminoglycoside phosphotransferase family.</text>
</comment>
<dbReference type="Proteomes" id="UP001500831">
    <property type="component" value="Unassembled WGS sequence"/>
</dbReference>
<dbReference type="EMBL" id="BAAAVI010000001">
    <property type="protein sequence ID" value="GAA2846560.1"/>
    <property type="molecule type" value="Genomic_DNA"/>
</dbReference>
<evidence type="ECO:0000259" key="8">
    <source>
        <dbReference type="Pfam" id="PF01636"/>
    </source>
</evidence>
<keyword evidence="10" id="KW-1185">Reference proteome</keyword>
<proteinExistence type="inferred from homology"/>
<protein>
    <submittedName>
        <fullName evidence="9">Aminoglycoside 3'-phosphotransferase</fullName>
    </submittedName>
</protein>
<sequence>MEGIPGLLRRRYHRHEWNPVREGMSGAAVWRLDGRSAYFVKIAPQPEHPDSGFCLRAEAERLTWLRDRGIPAPEVVEHGTRDGVMWLVTIAVPGRSAAAPWPQGQRGAVVDALADLTRTLHALPVDDCPFDRGLAVTLTHARQAAKAGLVDLDDLDDERCGWDAEQLLTALEASVPAIEDRVVCHGDLCLPNILLDPETLEVTGVIDVGRLGVADRYADLALATRSLSQEDLNPQYGPAYAKRFLARYGITPDLGRIAFYRLLDEFF</sequence>
<evidence type="ECO:0000256" key="7">
    <source>
        <dbReference type="PIRNR" id="PIRNR000706"/>
    </source>
</evidence>
<dbReference type="RefSeq" id="WP_344966979.1">
    <property type="nucleotide sequence ID" value="NZ_BAAAVI010000001.1"/>
</dbReference>
<dbReference type="Gene3D" id="3.30.200.20">
    <property type="entry name" value="Phosphorylase Kinase, domain 1"/>
    <property type="match status" value="1"/>
</dbReference>
<organism evidence="9 10">
    <name type="scientific">Streptosporangium fragile</name>
    <dbReference type="NCBI Taxonomy" id="46186"/>
    <lineage>
        <taxon>Bacteria</taxon>
        <taxon>Bacillati</taxon>
        <taxon>Actinomycetota</taxon>
        <taxon>Actinomycetes</taxon>
        <taxon>Streptosporangiales</taxon>
        <taxon>Streptosporangiaceae</taxon>
        <taxon>Streptosporangium</taxon>
    </lineage>
</organism>
<keyword evidence="2 7" id="KW-0808">Transferase</keyword>
<accession>A0ABN3VS92</accession>
<keyword evidence="6 7" id="KW-0046">Antibiotic resistance</keyword>
<evidence type="ECO:0000256" key="1">
    <source>
        <dbReference type="ARBA" id="ARBA00006219"/>
    </source>
</evidence>
<gene>
    <name evidence="9" type="ORF">GCM10010517_03310</name>
</gene>
<evidence type="ECO:0000313" key="10">
    <source>
        <dbReference type="Proteomes" id="UP001500831"/>
    </source>
</evidence>
<evidence type="ECO:0000256" key="5">
    <source>
        <dbReference type="ARBA" id="ARBA00022840"/>
    </source>
</evidence>
<feature type="domain" description="Aminoglycoside phosphotransferase" evidence="8">
    <location>
        <begin position="17"/>
        <end position="260"/>
    </location>
</feature>
<evidence type="ECO:0000256" key="4">
    <source>
        <dbReference type="ARBA" id="ARBA00022777"/>
    </source>
</evidence>
<keyword evidence="4 7" id="KW-0418">Kinase</keyword>
<dbReference type="CDD" id="cd05150">
    <property type="entry name" value="APH"/>
    <property type="match status" value="1"/>
</dbReference>
<dbReference type="InterPro" id="IPR002575">
    <property type="entry name" value="Aminoglycoside_PTrfase"/>
</dbReference>
<evidence type="ECO:0000313" key="9">
    <source>
        <dbReference type="EMBL" id="GAA2846560.1"/>
    </source>
</evidence>
<keyword evidence="3 7" id="KW-0547">Nucleotide-binding</keyword>
<dbReference type="Gene3D" id="3.90.1200.10">
    <property type="match status" value="1"/>
</dbReference>
<comment type="caution">
    <text evidence="9">The sequence shown here is derived from an EMBL/GenBank/DDBJ whole genome shotgun (WGS) entry which is preliminary data.</text>
</comment>
<reference evidence="9 10" key="1">
    <citation type="journal article" date="2019" name="Int. J. Syst. Evol. Microbiol.">
        <title>The Global Catalogue of Microorganisms (GCM) 10K type strain sequencing project: providing services to taxonomists for standard genome sequencing and annotation.</title>
        <authorList>
            <consortium name="The Broad Institute Genomics Platform"/>
            <consortium name="The Broad Institute Genome Sequencing Center for Infectious Disease"/>
            <person name="Wu L."/>
            <person name="Ma J."/>
        </authorList>
    </citation>
    <scope>NUCLEOTIDE SEQUENCE [LARGE SCALE GENOMIC DNA]</scope>
    <source>
        <strain evidence="9 10">JCM 6242</strain>
    </source>
</reference>
<dbReference type="NCBIfam" id="NF033068">
    <property type="entry name" value="APH_3p"/>
    <property type="match status" value="1"/>
</dbReference>
<evidence type="ECO:0000256" key="6">
    <source>
        <dbReference type="ARBA" id="ARBA00023251"/>
    </source>
</evidence>
<evidence type="ECO:0000256" key="3">
    <source>
        <dbReference type="ARBA" id="ARBA00022741"/>
    </source>
</evidence>
<dbReference type="InterPro" id="IPR024165">
    <property type="entry name" value="Kan/Strep_kinase"/>
</dbReference>
<dbReference type="SUPFAM" id="SSF56112">
    <property type="entry name" value="Protein kinase-like (PK-like)"/>
    <property type="match status" value="1"/>
</dbReference>
<evidence type="ECO:0000256" key="2">
    <source>
        <dbReference type="ARBA" id="ARBA00022679"/>
    </source>
</evidence>
<dbReference type="PANTHER" id="PTHR21310:SF41">
    <property type="entry name" value="3'-PHOSPHOTRANSFERASE, PUTATIVE-RELATED"/>
    <property type="match status" value="1"/>
</dbReference>
<dbReference type="InterPro" id="IPR051678">
    <property type="entry name" value="AGP_Transferase"/>
</dbReference>
<dbReference type="PANTHER" id="PTHR21310">
    <property type="entry name" value="AMINOGLYCOSIDE PHOSPHOTRANSFERASE-RELATED-RELATED"/>
    <property type="match status" value="1"/>
</dbReference>
<dbReference type="Pfam" id="PF01636">
    <property type="entry name" value="APH"/>
    <property type="match status" value="1"/>
</dbReference>
<name>A0ABN3VS92_9ACTN</name>
<dbReference type="InterPro" id="IPR011009">
    <property type="entry name" value="Kinase-like_dom_sf"/>
</dbReference>